<protein>
    <submittedName>
        <fullName evidence="1">DUF1636 domain-containing protein</fullName>
    </submittedName>
</protein>
<accession>A0A844GV70</accession>
<name>A0A844GV70_9CHRO</name>
<dbReference type="EMBL" id="WMIA01000026">
    <property type="protein sequence ID" value="MTF40364.1"/>
    <property type="molecule type" value="Genomic_DNA"/>
</dbReference>
<organism evidence="1 2">
    <name type="scientific">Cyanobacterium aponinum 0216</name>
    <dbReference type="NCBI Taxonomy" id="2676140"/>
    <lineage>
        <taxon>Bacteria</taxon>
        <taxon>Bacillati</taxon>
        <taxon>Cyanobacteriota</taxon>
        <taxon>Cyanophyceae</taxon>
        <taxon>Oscillatoriophycideae</taxon>
        <taxon>Chroococcales</taxon>
        <taxon>Geminocystaceae</taxon>
        <taxon>Cyanobacterium</taxon>
    </lineage>
</organism>
<dbReference type="RefSeq" id="WP_015219935.1">
    <property type="nucleotide sequence ID" value="NZ_WMIA01000026.1"/>
</dbReference>
<dbReference type="Proteomes" id="UP000437131">
    <property type="component" value="Unassembled WGS sequence"/>
</dbReference>
<gene>
    <name evidence="1" type="ORF">GGC33_15710</name>
</gene>
<dbReference type="Pfam" id="PF07845">
    <property type="entry name" value="DUF1636"/>
    <property type="match status" value="1"/>
</dbReference>
<dbReference type="InterPro" id="IPR012863">
    <property type="entry name" value="DUF1636"/>
</dbReference>
<dbReference type="AlphaFoldDB" id="A0A844GV70"/>
<evidence type="ECO:0000313" key="2">
    <source>
        <dbReference type="Proteomes" id="UP000437131"/>
    </source>
</evidence>
<proteinExistence type="predicted"/>
<evidence type="ECO:0000313" key="1">
    <source>
        <dbReference type="EMBL" id="MTF40364.1"/>
    </source>
</evidence>
<comment type="caution">
    <text evidence="1">The sequence shown here is derived from an EMBL/GenBank/DDBJ whole genome shotgun (WGS) entry which is preliminary data.</text>
</comment>
<reference evidence="1 2" key="1">
    <citation type="submission" date="2019-11" db="EMBL/GenBank/DDBJ databases">
        <title>Isolation of a new High Light Tolerant Cyanobacteria.</title>
        <authorList>
            <person name="Dobson Z."/>
            <person name="Vaughn N."/>
            <person name="Vaughn M."/>
            <person name="Fromme P."/>
            <person name="Mazor Y."/>
        </authorList>
    </citation>
    <scope>NUCLEOTIDE SEQUENCE [LARGE SCALE GENOMIC DNA]</scope>
    <source>
        <strain evidence="1 2">0216</strain>
    </source>
</reference>
<sequence>MKKEKLFICKSCQISVNQEILEGKSGGYYLHQNLIKNAENSSIEIVKSGCLWTCNQPCAVSFLASNKYTYHFVNIPPLDEKYHQALLEFGELYADSENGYILPAKVPEILQEKLLVRIPAVDTYK</sequence>